<dbReference type="AlphaFoldDB" id="A0A4Y5YGJ3"/>
<dbReference type="Proteomes" id="UP000319809">
    <property type="component" value="Chromosome"/>
</dbReference>
<sequence>MKLNNKLNRAQLGAVTLCLGTSLGMSIFVGSSSPFIGLMFGIITIGVYVMIISGKWGTKHTFRKWSAKNK</sequence>
<feature type="transmembrane region" description="Helical" evidence="1">
    <location>
        <begin position="12"/>
        <end position="29"/>
    </location>
</feature>
<dbReference type="KEGG" id="spol:FH971_13220"/>
<evidence type="ECO:0000256" key="1">
    <source>
        <dbReference type="SAM" id="Phobius"/>
    </source>
</evidence>
<keyword evidence="1" id="KW-0812">Transmembrane</keyword>
<keyword evidence="1" id="KW-0472">Membrane</keyword>
<evidence type="ECO:0000313" key="3">
    <source>
        <dbReference type="Proteomes" id="UP000319809"/>
    </source>
</evidence>
<feature type="transmembrane region" description="Helical" evidence="1">
    <location>
        <begin position="35"/>
        <end position="54"/>
    </location>
</feature>
<reference evidence="2 3" key="1">
    <citation type="submission" date="2019-06" db="EMBL/GenBank/DDBJ databases">
        <title>The genome of Shewanella sp. SM1901.</title>
        <authorList>
            <person name="Cha Q."/>
        </authorList>
    </citation>
    <scope>NUCLEOTIDE SEQUENCE [LARGE SCALE GENOMIC DNA]</scope>
    <source>
        <strain evidence="2 3">SM1901</strain>
    </source>
</reference>
<organism evidence="2 3">
    <name type="scientific">Shewanella polaris</name>
    <dbReference type="NCBI Taxonomy" id="2588449"/>
    <lineage>
        <taxon>Bacteria</taxon>
        <taxon>Pseudomonadati</taxon>
        <taxon>Pseudomonadota</taxon>
        <taxon>Gammaproteobacteria</taxon>
        <taxon>Alteromonadales</taxon>
        <taxon>Shewanellaceae</taxon>
        <taxon>Shewanella</taxon>
    </lineage>
</organism>
<keyword evidence="3" id="KW-1185">Reference proteome</keyword>
<dbReference type="RefSeq" id="WP_140234609.1">
    <property type="nucleotide sequence ID" value="NZ_CP041036.1"/>
</dbReference>
<dbReference type="EMBL" id="CP041036">
    <property type="protein sequence ID" value="QDE31834.1"/>
    <property type="molecule type" value="Genomic_DNA"/>
</dbReference>
<name>A0A4Y5YGJ3_9GAMM</name>
<protein>
    <submittedName>
        <fullName evidence="2">Uncharacterized protein</fullName>
    </submittedName>
</protein>
<gene>
    <name evidence="2" type="ORF">FH971_13220</name>
</gene>
<proteinExistence type="predicted"/>
<keyword evidence="1" id="KW-1133">Transmembrane helix</keyword>
<accession>A0A4Y5YGJ3</accession>
<evidence type="ECO:0000313" key="2">
    <source>
        <dbReference type="EMBL" id="QDE31834.1"/>
    </source>
</evidence>